<comment type="caution">
    <text evidence="1">The sequence shown here is derived from an EMBL/GenBank/DDBJ whole genome shotgun (WGS) entry which is preliminary data.</text>
</comment>
<evidence type="ECO:0000313" key="1">
    <source>
        <dbReference type="EMBL" id="GAI97985.1"/>
    </source>
</evidence>
<sequence length="115" mass="12249">MDGTPVTIYSGQHTVDIALTGRVDCANSLVRWPLQLKPPLSSYGIRYIEPSPVTVSFTAPRPAQAVLSNKAGILTGCAYRGNKPQRAVSGAGCIKLAGAFAQYAVSNLHFKGFLR</sequence>
<proteinExistence type="predicted"/>
<dbReference type="EMBL" id="BARW01022311">
    <property type="protein sequence ID" value="GAI97985.1"/>
    <property type="molecule type" value="Genomic_DNA"/>
</dbReference>
<dbReference type="AlphaFoldDB" id="X1UDP6"/>
<feature type="non-terminal residue" evidence="1">
    <location>
        <position position="115"/>
    </location>
</feature>
<accession>X1UDP6</accession>
<organism evidence="1">
    <name type="scientific">marine sediment metagenome</name>
    <dbReference type="NCBI Taxonomy" id="412755"/>
    <lineage>
        <taxon>unclassified sequences</taxon>
        <taxon>metagenomes</taxon>
        <taxon>ecological metagenomes</taxon>
    </lineage>
</organism>
<reference evidence="1" key="1">
    <citation type="journal article" date="2014" name="Front. Microbiol.">
        <title>High frequency of phylogenetically diverse reductive dehalogenase-homologous genes in deep subseafloor sedimentary metagenomes.</title>
        <authorList>
            <person name="Kawai M."/>
            <person name="Futagami T."/>
            <person name="Toyoda A."/>
            <person name="Takaki Y."/>
            <person name="Nishi S."/>
            <person name="Hori S."/>
            <person name="Arai W."/>
            <person name="Tsubouchi T."/>
            <person name="Morono Y."/>
            <person name="Uchiyama I."/>
            <person name="Ito T."/>
            <person name="Fujiyama A."/>
            <person name="Inagaki F."/>
            <person name="Takami H."/>
        </authorList>
    </citation>
    <scope>NUCLEOTIDE SEQUENCE</scope>
    <source>
        <strain evidence="1">Expedition CK06-06</strain>
    </source>
</reference>
<gene>
    <name evidence="1" type="ORF">S12H4_37273</name>
</gene>
<name>X1UDP6_9ZZZZ</name>
<protein>
    <submittedName>
        <fullName evidence="1">Uncharacterized protein</fullName>
    </submittedName>
</protein>